<comment type="similarity">
    <text evidence="2">Belongs to the EamA transporter family.</text>
</comment>
<feature type="transmembrane region" description="Helical" evidence="6">
    <location>
        <begin position="36"/>
        <end position="57"/>
    </location>
</feature>
<dbReference type="SUPFAM" id="SSF103481">
    <property type="entry name" value="Multidrug resistance efflux transporter EmrE"/>
    <property type="match status" value="2"/>
</dbReference>
<feature type="transmembrane region" description="Helical" evidence="6">
    <location>
        <begin position="149"/>
        <end position="173"/>
    </location>
</feature>
<accession>A0ABW9G8U5</accession>
<keyword evidence="4 6" id="KW-1133">Transmembrane helix</keyword>
<feature type="domain" description="EamA" evidence="7">
    <location>
        <begin position="5"/>
        <end position="135"/>
    </location>
</feature>
<dbReference type="Gene3D" id="1.10.3730.20">
    <property type="match status" value="1"/>
</dbReference>
<feature type="transmembrane region" description="Helical" evidence="6">
    <location>
        <begin position="63"/>
        <end position="83"/>
    </location>
</feature>
<feature type="transmembrane region" description="Helical" evidence="6">
    <location>
        <begin position="95"/>
        <end position="112"/>
    </location>
</feature>
<keyword evidence="9" id="KW-1185">Reference proteome</keyword>
<name>A0ABW9G8U5_9GAMM</name>
<reference evidence="8 9" key="1">
    <citation type="journal article" date="2013" name="Int. J. Syst. Evol. Microbiol.">
        <title>Celerinatantimonas yamalensis sp. nov., a cold-adapted diazotrophic bacterium from a cold permafrost brine.</title>
        <authorList>
            <person name="Shcherbakova V."/>
            <person name="Chuvilskaya N."/>
            <person name="Rivkina E."/>
            <person name="Demidov N."/>
            <person name="Uchaeva V."/>
            <person name="Suetin S."/>
            <person name="Suzina N."/>
            <person name="Gilichinsky D."/>
        </authorList>
    </citation>
    <scope>NUCLEOTIDE SEQUENCE [LARGE SCALE GENOMIC DNA]</scope>
    <source>
        <strain evidence="8 9">C7</strain>
    </source>
</reference>
<feature type="domain" description="EamA" evidence="7">
    <location>
        <begin position="155"/>
        <end position="293"/>
    </location>
</feature>
<dbReference type="Proteomes" id="UP001629953">
    <property type="component" value="Unassembled WGS sequence"/>
</dbReference>
<feature type="transmembrane region" description="Helical" evidence="6">
    <location>
        <begin position="224"/>
        <end position="243"/>
    </location>
</feature>
<feature type="transmembrane region" description="Helical" evidence="6">
    <location>
        <begin position="118"/>
        <end position="137"/>
    </location>
</feature>
<dbReference type="InterPro" id="IPR000620">
    <property type="entry name" value="EamA_dom"/>
</dbReference>
<keyword evidence="5 6" id="KW-0472">Membrane</keyword>
<evidence type="ECO:0000259" key="7">
    <source>
        <dbReference type="Pfam" id="PF00892"/>
    </source>
</evidence>
<proteinExistence type="inferred from homology"/>
<dbReference type="RefSeq" id="WP_408624290.1">
    <property type="nucleotide sequence ID" value="NZ_JBEQCT010000006.1"/>
</dbReference>
<feature type="transmembrane region" description="Helical" evidence="6">
    <location>
        <begin position="185"/>
        <end position="204"/>
    </location>
</feature>
<evidence type="ECO:0000256" key="1">
    <source>
        <dbReference type="ARBA" id="ARBA00004141"/>
    </source>
</evidence>
<gene>
    <name evidence="8" type="ORF">ABUE30_13335</name>
</gene>
<evidence type="ECO:0000256" key="2">
    <source>
        <dbReference type="ARBA" id="ARBA00007362"/>
    </source>
</evidence>
<dbReference type="Pfam" id="PF00892">
    <property type="entry name" value="EamA"/>
    <property type="match status" value="2"/>
</dbReference>
<protein>
    <submittedName>
        <fullName evidence="8">DMT family transporter</fullName>
    </submittedName>
</protein>
<evidence type="ECO:0000313" key="9">
    <source>
        <dbReference type="Proteomes" id="UP001629953"/>
    </source>
</evidence>
<dbReference type="PANTHER" id="PTHR32322:SF2">
    <property type="entry name" value="EAMA DOMAIN-CONTAINING PROTEIN"/>
    <property type="match status" value="1"/>
</dbReference>
<dbReference type="EMBL" id="JBEQCT010000006">
    <property type="protein sequence ID" value="MFM2486028.1"/>
    <property type="molecule type" value="Genomic_DNA"/>
</dbReference>
<evidence type="ECO:0000313" key="8">
    <source>
        <dbReference type="EMBL" id="MFM2486028.1"/>
    </source>
</evidence>
<keyword evidence="3 6" id="KW-0812">Transmembrane</keyword>
<comment type="subcellular location">
    <subcellularLocation>
        <location evidence="1">Membrane</location>
        <topology evidence="1">Multi-pass membrane protein</topology>
    </subcellularLocation>
</comment>
<organism evidence="8 9">
    <name type="scientific">Celerinatantimonas yamalensis</name>
    <dbReference type="NCBI Taxonomy" id="559956"/>
    <lineage>
        <taxon>Bacteria</taxon>
        <taxon>Pseudomonadati</taxon>
        <taxon>Pseudomonadota</taxon>
        <taxon>Gammaproteobacteria</taxon>
        <taxon>Celerinatantimonadaceae</taxon>
        <taxon>Celerinatantimonas</taxon>
    </lineage>
</organism>
<evidence type="ECO:0000256" key="5">
    <source>
        <dbReference type="ARBA" id="ARBA00023136"/>
    </source>
</evidence>
<evidence type="ECO:0000256" key="6">
    <source>
        <dbReference type="SAM" id="Phobius"/>
    </source>
</evidence>
<feature type="transmembrane region" description="Helical" evidence="6">
    <location>
        <begin position="6"/>
        <end position="24"/>
    </location>
</feature>
<comment type="caution">
    <text evidence="8">The sequence shown here is derived from an EMBL/GenBank/DDBJ whole genome shotgun (WGS) entry which is preliminary data.</text>
</comment>
<dbReference type="InterPro" id="IPR037185">
    <property type="entry name" value="EmrE-like"/>
</dbReference>
<evidence type="ECO:0000256" key="4">
    <source>
        <dbReference type="ARBA" id="ARBA00022989"/>
    </source>
</evidence>
<evidence type="ECO:0000256" key="3">
    <source>
        <dbReference type="ARBA" id="ARBA00022692"/>
    </source>
</evidence>
<feature type="transmembrane region" description="Helical" evidence="6">
    <location>
        <begin position="249"/>
        <end position="270"/>
    </location>
</feature>
<dbReference type="PANTHER" id="PTHR32322">
    <property type="entry name" value="INNER MEMBRANE TRANSPORTER"/>
    <property type="match status" value="1"/>
</dbReference>
<dbReference type="InterPro" id="IPR050638">
    <property type="entry name" value="AA-Vitamin_Transporters"/>
</dbReference>
<sequence length="294" mass="31747">MGYEWLALIAAALWASTSLISVTPARHLGAFSYSRWRMAIVSTILATISLMSGGWHTLSAEDIAWLAISGGIGIFIGDTALFACMNRMGPRRANLLFTCNALFSVLFGIVFFNEQILGWQLLGAVLLFIGVALAILFGRRARTHLWESIHGSLMIAIGLGLLAALCQSLGAVLAKPAMQGSADPISASLVRMSCALLCHLLLWWQYPRLSRSQNPINRRIFSLVFANGFLAMAVGMTLILYALRKGDVGMIALLSATTPIMILPMLWFYTKEAPTRSAWAAAALTVIGSGLLLG</sequence>